<reference evidence="8 9" key="1">
    <citation type="submission" date="2024-11" db="EMBL/GenBank/DDBJ databases">
        <title>Adaptive evolution of stress response genes in parasites aligns with host niche diversity.</title>
        <authorList>
            <person name="Hahn C."/>
            <person name="Resl P."/>
        </authorList>
    </citation>
    <scope>NUCLEOTIDE SEQUENCE [LARGE SCALE GENOMIC DNA]</scope>
    <source>
        <strain evidence="8">EGGRZ-B1_66</strain>
        <tissue evidence="8">Body</tissue>
    </source>
</reference>
<organism evidence="8 9">
    <name type="scientific">Cichlidogyrus casuarinus</name>
    <dbReference type="NCBI Taxonomy" id="1844966"/>
    <lineage>
        <taxon>Eukaryota</taxon>
        <taxon>Metazoa</taxon>
        <taxon>Spiralia</taxon>
        <taxon>Lophotrochozoa</taxon>
        <taxon>Platyhelminthes</taxon>
        <taxon>Monogenea</taxon>
        <taxon>Monopisthocotylea</taxon>
        <taxon>Dactylogyridea</taxon>
        <taxon>Ancyrocephalidae</taxon>
        <taxon>Cichlidogyrus</taxon>
    </lineage>
</organism>
<dbReference type="Pfam" id="PF12765">
    <property type="entry name" value="Cohesin_HEAT"/>
    <property type="match status" value="1"/>
</dbReference>
<evidence type="ECO:0000256" key="4">
    <source>
        <dbReference type="ARBA" id="ARBA00023242"/>
    </source>
</evidence>
<proteinExistence type="inferred from homology"/>
<dbReference type="Pfam" id="PF12830">
    <property type="entry name" value="Nipped-B_C"/>
    <property type="match status" value="1"/>
</dbReference>
<keyword evidence="9" id="KW-1185">Reference proteome</keyword>
<dbReference type="Proteomes" id="UP001626550">
    <property type="component" value="Unassembled WGS sequence"/>
</dbReference>
<dbReference type="PANTHER" id="PTHR21704">
    <property type="entry name" value="NIPPED-B-LIKE PROTEIN DELANGIN SCC2-RELATED"/>
    <property type="match status" value="1"/>
</dbReference>
<accession>A0ABD2Q4G4</accession>
<comment type="subcellular location">
    <subcellularLocation>
        <location evidence="1 6">Nucleus</location>
    </subcellularLocation>
</comment>
<dbReference type="EMBL" id="JBJKFK010000982">
    <property type="protein sequence ID" value="KAL3314494.1"/>
    <property type="molecule type" value="Genomic_DNA"/>
</dbReference>
<comment type="similarity">
    <text evidence="2 6">Belongs to the SCC2/Nipped-B family.</text>
</comment>
<dbReference type="InterPro" id="IPR026003">
    <property type="entry name" value="Cohesin_HEAT"/>
</dbReference>
<keyword evidence="5 6" id="KW-0131">Cell cycle</keyword>
<evidence type="ECO:0000259" key="7">
    <source>
        <dbReference type="Pfam" id="PF12830"/>
    </source>
</evidence>
<dbReference type="InterPro" id="IPR011989">
    <property type="entry name" value="ARM-like"/>
</dbReference>
<gene>
    <name evidence="8" type="primary">SCC2_2</name>
    <name evidence="8" type="ORF">Ciccas_006890</name>
</gene>
<dbReference type="Gene3D" id="1.25.10.10">
    <property type="entry name" value="Leucine-rich Repeat Variant"/>
    <property type="match status" value="1"/>
</dbReference>
<evidence type="ECO:0000256" key="1">
    <source>
        <dbReference type="ARBA" id="ARBA00004123"/>
    </source>
</evidence>
<comment type="caution">
    <text evidence="8">The sequence shown here is derived from an EMBL/GenBank/DDBJ whole genome shotgun (WGS) entry which is preliminary data.</text>
</comment>
<keyword evidence="3 6" id="KW-0677">Repeat</keyword>
<dbReference type="SUPFAM" id="SSF48371">
    <property type="entry name" value="ARM repeat"/>
    <property type="match status" value="1"/>
</dbReference>
<name>A0ABD2Q4G4_9PLAT</name>
<dbReference type="GO" id="GO:0005634">
    <property type="term" value="C:nucleus"/>
    <property type="evidence" value="ECO:0007669"/>
    <property type="project" value="UniProtKB-SubCell"/>
</dbReference>
<evidence type="ECO:0000313" key="9">
    <source>
        <dbReference type="Proteomes" id="UP001626550"/>
    </source>
</evidence>
<protein>
    <recommendedName>
        <fullName evidence="6">Nipped-B protein</fullName>
    </recommendedName>
</protein>
<evidence type="ECO:0000256" key="3">
    <source>
        <dbReference type="ARBA" id="ARBA00022737"/>
    </source>
</evidence>
<dbReference type="AlphaFoldDB" id="A0ABD2Q4G4"/>
<evidence type="ECO:0000256" key="5">
    <source>
        <dbReference type="ARBA" id="ARBA00023306"/>
    </source>
</evidence>
<evidence type="ECO:0000256" key="6">
    <source>
        <dbReference type="RuleBase" id="RU364107"/>
    </source>
</evidence>
<evidence type="ECO:0000313" key="8">
    <source>
        <dbReference type="EMBL" id="KAL3314494.1"/>
    </source>
</evidence>
<dbReference type="InterPro" id="IPR033031">
    <property type="entry name" value="Scc2/Nipped-B"/>
</dbReference>
<evidence type="ECO:0000256" key="2">
    <source>
        <dbReference type="ARBA" id="ARBA00009252"/>
    </source>
</evidence>
<dbReference type="InterPro" id="IPR016024">
    <property type="entry name" value="ARM-type_fold"/>
</dbReference>
<sequence length="1147" mass="127191">MIDELFASLVVVPGRPQTAAVSARSTDVNNGAVGKRLQRSFRLPICSYEEPSGFTIHALSAVVLTLAQSLISAPSGCAVPCISQPGLPLTIAPSESAGGAHSNSSCSSSVLGCGKKTSSTATPSNERYLAGILQQSDLTTLGKDERQALTCYQSALRHTQFLLTGLFKKLTCKGEEDVRPLFEMFMDDVLKIWRVAPIEWPVAHTIIQVLANVLIQQLSPTTPNGPISNKSSNESSVQRGHALDALTALAIGFLSISNTEESSTQWPGFSMGVMSALMGLLSSPLPSLNSPYGRNLKDPTQIYTFLLQLRMEHSDGLLISSKRYHLALWLHECNQMGSTKLEPNGLEHLRRQIVAELNTTHHSVCGLLPWHANLRQKQQGPTTAPIIPSSTRRGLHYCIYTGYGLSPRSRAKAFKVATKAARLFAVQRAKGQSSTLSFNLLFGYICKSMNEQSVPLRTRALRCVTTILERQPQLVSSYKALDLGKIIQSRLLDASNSVREAAVDLVSRLCIVISVVDAPRVSEYQEWLASRVLDKGVSVRKRAIRFFRDYLLLTRGEAFSRCCLQPNEVNLPQKPLPQLVPMSEARVTDVCIKIVRRAHDEESIVKAVREMFYALWLAPIKASPDDHQLFLSALDERLSLMVNICLAMRANSSQFEVLVNFVQSMWEGERPAQDEACEQIADRICSLLYLNSSKVSPDALEQEKSLRMSRSLGHLVVLNMLALARPHSFALKHTPGLIFLLDRTLRPDTGIVSCVDATDSQHIYHLISVIDALLSHVALCAHLSDSATRAHLLKKLADPVVLDSLQEHLISQAQRQGRCVVDASMACLGTLVNADRPLLSDPIRIVICFAQFHSLLVDVSAQLKQYQCKEASLTSFLPARLRPSLLRALYAVGLMTKHISLDCIFQTARQLTMLPASSALERIKAVGAEEQKLKMVWKVAKVGSNWEALKEQVVTQLLSFAGQECDLDVCKKALSGLVMLATRYQEVMYGPRTVALFDRLLRLRQGTVDLHSQLLELLRQFLLETERSMNQWYKERTLKDESLKQLSDQHVAVGSNVAQKYLPMALEHCLMRAEMLVRLGCFQFIATILKQGLMHPERCLAPLICLQTDPDPALRLKATIQLAEVEKRHPGYAVVSLFSKKLHNNNT</sequence>
<keyword evidence="4 6" id="KW-0539">Nucleus</keyword>
<dbReference type="InterPro" id="IPR024986">
    <property type="entry name" value="Nipped-B_C"/>
</dbReference>
<feature type="domain" description="Sister chromatid cohesion C-terminal" evidence="7">
    <location>
        <begin position="1055"/>
        <end position="1132"/>
    </location>
</feature>
<dbReference type="PANTHER" id="PTHR21704:SF18">
    <property type="entry name" value="NIPPED-B-LIKE PROTEIN"/>
    <property type="match status" value="1"/>
</dbReference>